<proteinExistence type="predicted"/>
<feature type="domain" description="Vacuolar protein 14 C-terminal Fig4-binding" evidence="4">
    <location>
        <begin position="1"/>
        <end position="62"/>
    </location>
</feature>
<dbReference type="AlphaFoldDB" id="X6NCR0"/>
<reference evidence="5 6" key="1">
    <citation type="journal article" date="2013" name="Curr. Biol.">
        <title>The Genome of the Foraminiferan Reticulomyxa filosa.</title>
        <authorList>
            <person name="Glockner G."/>
            <person name="Hulsmann N."/>
            <person name="Schleicher M."/>
            <person name="Noegel A.A."/>
            <person name="Eichinger L."/>
            <person name="Gallinger C."/>
            <person name="Pawlowski J."/>
            <person name="Sierra R."/>
            <person name="Euteneuer U."/>
            <person name="Pillet L."/>
            <person name="Moustafa A."/>
            <person name="Platzer M."/>
            <person name="Groth M."/>
            <person name="Szafranski K."/>
            <person name="Schliwa M."/>
        </authorList>
    </citation>
    <scope>NUCLEOTIDE SEQUENCE [LARGE SCALE GENOMIC DNA]</scope>
</reference>
<keyword evidence="3" id="KW-0472">Membrane</keyword>
<dbReference type="PANTHER" id="PTHR16023:SF0">
    <property type="entry name" value="PROTEIN VAC14 HOMOLOG"/>
    <property type="match status" value="1"/>
</dbReference>
<dbReference type="GO" id="GO:0006661">
    <property type="term" value="P:phosphatidylinositol biosynthetic process"/>
    <property type="evidence" value="ECO:0007669"/>
    <property type="project" value="InterPro"/>
</dbReference>
<evidence type="ECO:0000256" key="2">
    <source>
        <dbReference type="ARBA" id="ARBA00022737"/>
    </source>
</evidence>
<evidence type="ECO:0000313" key="5">
    <source>
        <dbReference type="EMBL" id="ETO23683.1"/>
    </source>
</evidence>
<keyword evidence="2" id="KW-0677">Repeat</keyword>
<dbReference type="Pfam" id="PF11916">
    <property type="entry name" value="Vac14_Fig4_bd"/>
    <property type="match status" value="1"/>
</dbReference>
<protein>
    <recommendedName>
        <fullName evidence="4">Vacuolar protein 14 C-terminal Fig4-binding domain-containing protein</fullName>
    </recommendedName>
</protein>
<dbReference type="GO" id="GO:0070772">
    <property type="term" value="C:PAS complex"/>
    <property type="evidence" value="ECO:0007669"/>
    <property type="project" value="InterPro"/>
</dbReference>
<comment type="subcellular location">
    <subcellularLocation>
        <location evidence="1">Endomembrane system</location>
    </subcellularLocation>
</comment>
<dbReference type="PANTHER" id="PTHR16023">
    <property type="entry name" value="TAX1 BINDING PROTEIN-RELATED"/>
    <property type="match status" value="1"/>
</dbReference>
<sequence length="210" mass="24104">MTIGFLMQLDKLISLIESPTFVQMRLQLLEADKHPYLIKIFYGLLMVLPQNRAFNSLRVRLYSASSFGLLDCALDVLDIKKDLALLEKSQSSNSKTDALKINPDALFTHFVNIQEKFKHKRLTEMDKSSFLMDRKDQFLSKIPTLDIGIGSNIQLNNTEVVNKPEQNDWHVAEHIFHNFAFVQAASFFVVLPALLTVTYKYITMPTFICI</sequence>
<dbReference type="Proteomes" id="UP000023152">
    <property type="component" value="Unassembled WGS sequence"/>
</dbReference>
<evidence type="ECO:0000256" key="1">
    <source>
        <dbReference type="ARBA" id="ARBA00004308"/>
    </source>
</evidence>
<dbReference type="GO" id="GO:0010008">
    <property type="term" value="C:endosome membrane"/>
    <property type="evidence" value="ECO:0007669"/>
    <property type="project" value="TreeGrafter"/>
</dbReference>
<accession>X6NCR0</accession>
<evidence type="ECO:0000259" key="4">
    <source>
        <dbReference type="Pfam" id="PF11916"/>
    </source>
</evidence>
<dbReference type="InterPro" id="IPR026825">
    <property type="entry name" value="Vac14"/>
</dbReference>
<name>X6NCR0_RETFI</name>
<dbReference type="InterPro" id="IPR021841">
    <property type="entry name" value="VAC14_Fig4p-bd"/>
</dbReference>
<organism evidence="5 6">
    <name type="scientific">Reticulomyxa filosa</name>
    <dbReference type="NCBI Taxonomy" id="46433"/>
    <lineage>
        <taxon>Eukaryota</taxon>
        <taxon>Sar</taxon>
        <taxon>Rhizaria</taxon>
        <taxon>Retaria</taxon>
        <taxon>Foraminifera</taxon>
        <taxon>Monothalamids</taxon>
        <taxon>Reticulomyxidae</taxon>
        <taxon>Reticulomyxa</taxon>
    </lineage>
</organism>
<gene>
    <name evidence="5" type="ORF">RFI_13498</name>
</gene>
<evidence type="ECO:0000256" key="3">
    <source>
        <dbReference type="ARBA" id="ARBA00023136"/>
    </source>
</evidence>
<evidence type="ECO:0000313" key="6">
    <source>
        <dbReference type="Proteomes" id="UP000023152"/>
    </source>
</evidence>
<keyword evidence="6" id="KW-1185">Reference proteome</keyword>
<comment type="caution">
    <text evidence="5">The sequence shown here is derived from an EMBL/GenBank/DDBJ whole genome shotgun (WGS) entry which is preliminary data.</text>
</comment>
<dbReference type="OrthoDB" id="5574975at2759"/>
<dbReference type="EMBL" id="ASPP01009767">
    <property type="protein sequence ID" value="ETO23683.1"/>
    <property type="molecule type" value="Genomic_DNA"/>
</dbReference>